<evidence type="ECO:0000313" key="1">
    <source>
        <dbReference type="EMBL" id="KAJ9655160.1"/>
    </source>
</evidence>
<dbReference type="Proteomes" id="UP001172386">
    <property type="component" value="Unassembled WGS sequence"/>
</dbReference>
<accession>A0ACC3A4B9</accession>
<sequence>MAEGGILLCIPNLLNSTLNIIVTIVDLHSYLSAAPLLLSSISNECAAIQASLTILQQQRTERQEQAETPTSKPFDDALKGVLLACGVTLTTVQQDIQSCIIAAKNPNDTIAIRRCKLVLSRSHLRELLTLLRGLESTLILLLNTEQSKSIVELKKIVQDNRDIVCGLAHQAHQLQQKSSQTSGSLPDAESVSPLANRLSLVPSIRFTFDKEITACRPYQYAIRRRCSSTRYVTFSPSPLSPRPSVDNDLSQSFPQAEGGGPRRLAFTHDELPPMNNINNDSSGADATYDIHQATTCMQQPFETKHNPVPMATSDLIQAGKRENVITTMRRPPQLDNLYRMFYFRKTNADWIGCTMCAKHAAHG</sequence>
<gene>
    <name evidence="1" type="ORF">H2198_005935</name>
</gene>
<keyword evidence="2" id="KW-1185">Reference proteome</keyword>
<comment type="caution">
    <text evidence="1">The sequence shown here is derived from an EMBL/GenBank/DDBJ whole genome shotgun (WGS) entry which is preliminary data.</text>
</comment>
<protein>
    <submittedName>
        <fullName evidence="1">Uncharacterized protein</fullName>
    </submittedName>
</protein>
<reference evidence="1" key="1">
    <citation type="submission" date="2022-10" db="EMBL/GenBank/DDBJ databases">
        <title>Culturing micro-colonial fungi from biological soil crusts in the Mojave desert and describing Neophaeococcomyces mojavensis, and introducing the new genera and species Taxawa tesnikishii.</title>
        <authorList>
            <person name="Kurbessoian T."/>
            <person name="Stajich J.E."/>
        </authorList>
    </citation>
    <scope>NUCLEOTIDE SEQUENCE</scope>
    <source>
        <strain evidence="1">JES_112</strain>
    </source>
</reference>
<name>A0ACC3A4B9_9EURO</name>
<proteinExistence type="predicted"/>
<dbReference type="EMBL" id="JAPDRQ010000103">
    <property type="protein sequence ID" value="KAJ9655160.1"/>
    <property type="molecule type" value="Genomic_DNA"/>
</dbReference>
<organism evidence="1 2">
    <name type="scientific">Neophaeococcomyces mojaviensis</name>
    <dbReference type="NCBI Taxonomy" id="3383035"/>
    <lineage>
        <taxon>Eukaryota</taxon>
        <taxon>Fungi</taxon>
        <taxon>Dikarya</taxon>
        <taxon>Ascomycota</taxon>
        <taxon>Pezizomycotina</taxon>
        <taxon>Eurotiomycetes</taxon>
        <taxon>Chaetothyriomycetidae</taxon>
        <taxon>Chaetothyriales</taxon>
        <taxon>Chaetothyriales incertae sedis</taxon>
        <taxon>Neophaeococcomyces</taxon>
    </lineage>
</organism>
<evidence type="ECO:0000313" key="2">
    <source>
        <dbReference type="Proteomes" id="UP001172386"/>
    </source>
</evidence>